<dbReference type="InterPro" id="IPR003785">
    <property type="entry name" value="Creatininase/forma_Hydrolase"/>
</dbReference>
<dbReference type="GeneID" id="5562593"/>
<accession>A8AAY8</accession>
<dbReference type="SUPFAM" id="SSF102215">
    <property type="entry name" value="Creatininase"/>
    <property type="match status" value="1"/>
</dbReference>
<dbReference type="RefSeq" id="WP_012123054.1">
    <property type="nucleotide sequence ID" value="NC_009776.1"/>
</dbReference>
<keyword evidence="2" id="KW-0479">Metal-binding</keyword>
<dbReference type="AlphaFoldDB" id="A8AAY8"/>
<evidence type="ECO:0000256" key="4">
    <source>
        <dbReference type="ARBA" id="ARBA00022833"/>
    </source>
</evidence>
<dbReference type="KEGG" id="iho:Igni_0910"/>
<dbReference type="EMBL" id="CP000816">
    <property type="protein sequence ID" value="ABU82090.1"/>
    <property type="molecule type" value="Genomic_DNA"/>
</dbReference>
<evidence type="ECO:0000313" key="6">
    <source>
        <dbReference type="Proteomes" id="UP000000262"/>
    </source>
</evidence>
<dbReference type="Proteomes" id="UP000000262">
    <property type="component" value="Chromosome"/>
</dbReference>
<evidence type="ECO:0000313" key="5">
    <source>
        <dbReference type="EMBL" id="ABU82090.1"/>
    </source>
</evidence>
<dbReference type="GO" id="GO:0009231">
    <property type="term" value="P:riboflavin biosynthetic process"/>
    <property type="evidence" value="ECO:0007669"/>
    <property type="project" value="TreeGrafter"/>
</dbReference>
<evidence type="ECO:0000256" key="2">
    <source>
        <dbReference type="ARBA" id="ARBA00022723"/>
    </source>
</evidence>
<evidence type="ECO:0000256" key="1">
    <source>
        <dbReference type="ARBA" id="ARBA00001947"/>
    </source>
</evidence>
<proteinExistence type="predicted"/>
<dbReference type="OrthoDB" id="46121at2157"/>
<name>A8AAY8_IGNH4</name>
<protein>
    <submittedName>
        <fullName evidence="5">Creatininase</fullName>
    </submittedName>
</protein>
<dbReference type="eggNOG" id="arCOG04536">
    <property type="taxonomic scope" value="Archaea"/>
</dbReference>
<dbReference type="GO" id="GO:0016811">
    <property type="term" value="F:hydrolase activity, acting on carbon-nitrogen (but not peptide) bonds, in linear amides"/>
    <property type="evidence" value="ECO:0007669"/>
    <property type="project" value="TreeGrafter"/>
</dbReference>
<dbReference type="HOGENOM" id="CLU_1227645_0_0_2"/>
<sequence>MRVAFLPLGSYEQHGPLPKDLDARIASAVARRLAELLGGEVLPPLYYSCSWEWEDSVSLRVETLASVLRDINFSLKRLGKELVVVNAHGGNSGLVQAVGRQEGFYVVDFWKACGIKVGHCDGAEVSVAKALGMELEVPEYRKGWPEGKVSLPKLPAGCWGFEGGDLDVESCIKEIAEELKNLLFG</sequence>
<evidence type="ECO:0000256" key="3">
    <source>
        <dbReference type="ARBA" id="ARBA00022801"/>
    </source>
</evidence>
<dbReference type="Gene3D" id="3.40.50.10310">
    <property type="entry name" value="Creatininase"/>
    <property type="match status" value="1"/>
</dbReference>
<dbReference type="InterPro" id="IPR024087">
    <property type="entry name" value="Creatininase-like_sf"/>
</dbReference>
<dbReference type="STRING" id="453591.Igni_0910"/>
<keyword evidence="3" id="KW-0378">Hydrolase</keyword>
<keyword evidence="4" id="KW-0862">Zinc</keyword>
<dbReference type="Pfam" id="PF02633">
    <property type="entry name" value="Creatininase"/>
    <property type="match status" value="1"/>
</dbReference>
<reference evidence="5 6" key="1">
    <citation type="journal article" date="2008" name="Genome Biol.">
        <title>A genomic analysis of the archaeal system Ignicoccus hospitalis-Nanoarchaeum equitans.</title>
        <authorList>
            <person name="Podar M."/>
            <person name="Anderson I."/>
            <person name="Makarova K.S."/>
            <person name="Elkins J.G."/>
            <person name="Ivanova N."/>
            <person name="Wall M.A."/>
            <person name="Lykidis A."/>
            <person name="Mavromatis K."/>
            <person name="Sun H."/>
            <person name="Hudson M.E."/>
            <person name="Chen W."/>
            <person name="Deciu C."/>
            <person name="Hutchison D."/>
            <person name="Eads J.R."/>
            <person name="Anderson A."/>
            <person name="Fernandes F."/>
            <person name="Szeto E."/>
            <person name="Lapidus A."/>
            <person name="Kyrpides N.C."/>
            <person name="Saier M.H.Jr."/>
            <person name="Richardson P.M."/>
            <person name="Rachel R."/>
            <person name="Huber H."/>
            <person name="Eisen J.A."/>
            <person name="Koonin E.V."/>
            <person name="Keller M."/>
            <person name="Stetter K.O."/>
        </authorList>
    </citation>
    <scope>NUCLEOTIDE SEQUENCE [LARGE SCALE GENOMIC DNA]</scope>
    <source>
        <strain evidence="6">KIN4/I / DSM 18386 / JCM 14125</strain>
    </source>
</reference>
<dbReference type="PhylomeDB" id="A8AAY8"/>
<keyword evidence="6" id="KW-1185">Reference proteome</keyword>
<dbReference type="GO" id="GO:0046872">
    <property type="term" value="F:metal ion binding"/>
    <property type="evidence" value="ECO:0007669"/>
    <property type="project" value="UniProtKB-KW"/>
</dbReference>
<organism evidence="5 6">
    <name type="scientific">Ignicoccus hospitalis (strain KIN4/I / DSM 18386 / JCM 14125)</name>
    <dbReference type="NCBI Taxonomy" id="453591"/>
    <lineage>
        <taxon>Archaea</taxon>
        <taxon>Thermoproteota</taxon>
        <taxon>Thermoprotei</taxon>
        <taxon>Desulfurococcales</taxon>
        <taxon>Desulfurococcaceae</taxon>
        <taxon>Ignicoccus</taxon>
    </lineage>
</organism>
<gene>
    <name evidence="5" type="ordered locus">Igni_0910</name>
</gene>
<comment type="cofactor">
    <cofactor evidence="1">
        <name>Zn(2+)</name>
        <dbReference type="ChEBI" id="CHEBI:29105"/>
    </cofactor>
</comment>
<dbReference type="PANTHER" id="PTHR35005:SF1">
    <property type="entry name" value="2-AMINO-5-FORMYLAMINO-6-RIBOSYLAMINOPYRIMIDIN-4(3H)-ONE 5'-MONOPHOSPHATE DEFORMYLASE"/>
    <property type="match status" value="1"/>
</dbReference>
<dbReference type="PANTHER" id="PTHR35005">
    <property type="entry name" value="3-DEHYDRO-SCYLLO-INOSOSE HYDROLASE"/>
    <property type="match status" value="1"/>
</dbReference>